<reference evidence="3 4" key="1">
    <citation type="journal article" date="2016" name="Environ. Microbiol.">
        <title>New Methyloceanibacter diversity from North Sea sediments includes methanotroph containing solely the soluble methane monooxygenase.</title>
        <authorList>
            <person name="Vekeman B."/>
            <person name="Kerckhof F.M."/>
            <person name="Cremers G."/>
            <person name="de Vos P."/>
            <person name="Vandamme P."/>
            <person name="Boon N."/>
            <person name="Op den Camp H.J."/>
            <person name="Heylen K."/>
        </authorList>
    </citation>
    <scope>NUCLEOTIDE SEQUENCE [LARGE SCALE GENOMIC DNA]</scope>
    <source>
        <strain evidence="3 4">R-67177</strain>
    </source>
</reference>
<dbReference type="AlphaFoldDB" id="A0A1E3WB43"/>
<gene>
    <name evidence="3" type="ORF">AUC71_12120</name>
</gene>
<dbReference type="Proteomes" id="UP000095042">
    <property type="component" value="Unassembled WGS sequence"/>
</dbReference>
<keyword evidence="2" id="KW-0812">Transmembrane</keyword>
<keyword evidence="2" id="KW-0472">Membrane</keyword>
<feature type="compositionally biased region" description="Polar residues" evidence="1">
    <location>
        <begin position="71"/>
        <end position="82"/>
    </location>
</feature>
<evidence type="ECO:0000313" key="3">
    <source>
        <dbReference type="EMBL" id="ODS03011.1"/>
    </source>
</evidence>
<name>A0A1E3WB43_9HYPH</name>
<proteinExistence type="predicted"/>
<sequence length="82" mass="8800">MGNGILEKMTEVGARDRWIMAGLVTLGLFTVIAGVLSGRSTIDYVLGRDAAKRRLPGAKRSTRSCAVRKVTPQTAPRPTSKS</sequence>
<dbReference type="EMBL" id="LPWD01000184">
    <property type="protein sequence ID" value="ODS03011.1"/>
    <property type="molecule type" value="Genomic_DNA"/>
</dbReference>
<protein>
    <submittedName>
        <fullName evidence="3">Uncharacterized protein</fullName>
    </submittedName>
</protein>
<organism evidence="3 4">
    <name type="scientific">Methyloceanibacter marginalis</name>
    <dbReference type="NCBI Taxonomy" id="1774971"/>
    <lineage>
        <taxon>Bacteria</taxon>
        <taxon>Pseudomonadati</taxon>
        <taxon>Pseudomonadota</taxon>
        <taxon>Alphaproteobacteria</taxon>
        <taxon>Hyphomicrobiales</taxon>
        <taxon>Hyphomicrobiaceae</taxon>
        <taxon>Methyloceanibacter</taxon>
    </lineage>
</organism>
<comment type="caution">
    <text evidence="3">The sequence shown here is derived from an EMBL/GenBank/DDBJ whole genome shotgun (WGS) entry which is preliminary data.</text>
</comment>
<evidence type="ECO:0000256" key="1">
    <source>
        <dbReference type="SAM" id="MobiDB-lite"/>
    </source>
</evidence>
<evidence type="ECO:0000313" key="4">
    <source>
        <dbReference type="Proteomes" id="UP000095042"/>
    </source>
</evidence>
<keyword evidence="4" id="KW-1185">Reference proteome</keyword>
<evidence type="ECO:0000256" key="2">
    <source>
        <dbReference type="SAM" id="Phobius"/>
    </source>
</evidence>
<keyword evidence="2" id="KW-1133">Transmembrane helix</keyword>
<accession>A0A1E3WB43</accession>
<feature type="region of interest" description="Disordered" evidence="1">
    <location>
        <begin position="56"/>
        <end position="82"/>
    </location>
</feature>
<feature type="transmembrane region" description="Helical" evidence="2">
    <location>
        <begin position="18"/>
        <end position="38"/>
    </location>
</feature>